<evidence type="ECO:0000259" key="1">
    <source>
        <dbReference type="Pfam" id="PF04480"/>
    </source>
</evidence>
<dbReference type="Proteomes" id="UP000636918">
    <property type="component" value="Unassembled WGS sequence"/>
</dbReference>
<dbReference type="RefSeq" id="WP_201936946.1">
    <property type="nucleotide sequence ID" value="NZ_JAERSG010000003.1"/>
</dbReference>
<keyword evidence="3" id="KW-1185">Reference proteome</keyword>
<protein>
    <submittedName>
        <fullName evidence="2">DUF559 domain-containing protein</fullName>
    </submittedName>
</protein>
<gene>
    <name evidence="2" type="ORF">JI751_13000</name>
</gene>
<dbReference type="Pfam" id="PF04480">
    <property type="entry name" value="DUF559"/>
    <property type="match status" value="1"/>
</dbReference>
<dbReference type="EMBL" id="JAERSG010000003">
    <property type="protein sequence ID" value="MBL0748531.1"/>
    <property type="molecule type" value="Genomic_DNA"/>
</dbReference>
<dbReference type="SUPFAM" id="SSF52980">
    <property type="entry name" value="Restriction endonuclease-like"/>
    <property type="match status" value="1"/>
</dbReference>
<dbReference type="Gene3D" id="3.40.960.10">
    <property type="entry name" value="VSR Endonuclease"/>
    <property type="match status" value="1"/>
</dbReference>
<organism evidence="2 3">
    <name type="scientific">Nocardioides baculatus</name>
    <dbReference type="NCBI Taxonomy" id="2801337"/>
    <lineage>
        <taxon>Bacteria</taxon>
        <taxon>Bacillati</taxon>
        <taxon>Actinomycetota</taxon>
        <taxon>Actinomycetes</taxon>
        <taxon>Propionibacteriales</taxon>
        <taxon>Nocardioidaceae</taxon>
        <taxon>Nocardioides</taxon>
    </lineage>
</organism>
<dbReference type="InterPro" id="IPR011335">
    <property type="entry name" value="Restrct_endonuc-II-like"/>
</dbReference>
<name>A0ABS1LA03_9ACTN</name>
<dbReference type="InterPro" id="IPR007569">
    <property type="entry name" value="DUF559"/>
</dbReference>
<reference evidence="2 3" key="1">
    <citation type="submission" date="2021-01" db="EMBL/GenBank/DDBJ databases">
        <title>Genome seq and assembly of Nocardiodes sp. G10.</title>
        <authorList>
            <person name="Chhetri G."/>
        </authorList>
    </citation>
    <scope>NUCLEOTIDE SEQUENCE [LARGE SCALE GENOMIC DNA]</scope>
    <source>
        <strain evidence="2 3">G10</strain>
    </source>
</reference>
<evidence type="ECO:0000313" key="2">
    <source>
        <dbReference type="EMBL" id="MBL0748531.1"/>
    </source>
</evidence>
<evidence type="ECO:0000313" key="3">
    <source>
        <dbReference type="Proteomes" id="UP000636918"/>
    </source>
</evidence>
<accession>A0ABS1LA03</accession>
<proteinExistence type="predicted"/>
<feature type="domain" description="DUF559" evidence="1">
    <location>
        <begin position="214"/>
        <end position="270"/>
    </location>
</feature>
<sequence>MDVVRALDRLGGVAGARELRRLTTRRRIRSGVRQGRIVRPARGRYALTTASDAQQSAARLTAVVCLRSAAAHHGWELKTQPSVPELMVRRGRKLSIEQRTGVTIHWSNLADDQVEDGVTTPVRTVVDCARVLPFDEALAIADSALRAGSVTRDELDAIDVRGAGADAVRLVLRHADGRAANPFESVLRALCVEAGIAVEPQAALELGTGEVHPDLVCHVLRVALEADSWTFHTSRKAHRRDCSRYNLLVLRGWRVLRFTWEQVMHDQAYVRWVLAELTRSVGRPEVTPAAQILA</sequence>
<comment type="caution">
    <text evidence="2">The sequence shown here is derived from an EMBL/GenBank/DDBJ whole genome shotgun (WGS) entry which is preliminary data.</text>
</comment>